<name>A0A3M0KZ39_HIRRU</name>
<protein>
    <submittedName>
        <fullName evidence="1">Uncharacterized protein</fullName>
    </submittedName>
</protein>
<dbReference type="Proteomes" id="UP000269221">
    <property type="component" value="Unassembled WGS sequence"/>
</dbReference>
<organism evidence="1 2">
    <name type="scientific">Hirundo rustica rustica</name>
    <dbReference type="NCBI Taxonomy" id="333673"/>
    <lineage>
        <taxon>Eukaryota</taxon>
        <taxon>Metazoa</taxon>
        <taxon>Chordata</taxon>
        <taxon>Craniata</taxon>
        <taxon>Vertebrata</taxon>
        <taxon>Euteleostomi</taxon>
        <taxon>Archelosauria</taxon>
        <taxon>Archosauria</taxon>
        <taxon>Dinosauria</taxon>
        <taxon>Saurischia</taxon>
        <taxon>Theropoda</taxon>
        <taxon>Coelurosauria</taxon>
        <taxon>Aves</taxon>
        <taxon>Neognathae</taxon>
        <taxon>Neoaves</taxon>
        <taxon>Telluraves</taxon>
        <taxon>Australaves</taxon>
        <taxon>Passeriformes</taxon>
        <taxon>Sylvioidea</taxon>
        <taxon>Hirundinidae</taxon>
        <taxon>Hirundo</taxon>
    </lineage>
</organism>
<gene>
    <name evidence="1" type="ORF">DUI87_04312</name>
</gene>
<sequence length="205" mass="23347">MTPAVYVHHLERTQVCGRDNEILIVLVSQMRAQCINEQAIVASHIRIWKKRENPALVKEGTALKYFMSTVSIMQFADWGFQQQPECEMKEPKEFLLLSQPRQKNIFLTKMLDFTVGESAGQSELQHDPPYSSATAEALTGNEHLLIIQQLLKVSMKRGRELELRKTSGVSCHLQAMTNYYGTCNPEAFGMICTPRSKMNVKDPTR</sequence>
<proteinExistence type="predicted"/>
<evidence type="ECO:0000313" key="1">
    <source>
        <dbReference type="EMBL" id="RMC18425.1"/>
    </source>
</evidence>
<reference evidence="1 2" key="1">
    <citation type="submission" date="2018-07" db="EMBL/GenBank/DDBJ databases">
        <title>A high quality draft genome assembly of the barn swallow (H. rustica rustica).</title>
        <authorList>
            <person name="Formenti G."/>
            <person name="Chiara M."/>
            <person name="Poveda L."/>
            <person name="Francoijs K.-J."/>
            <person name="Bonisoli-Alquati A."/>
            <person name="Canova L."/>
            <person name="Gianfranceschi L."/>
            <person name="Horner D.S."/>
            <person name="Saino N."/>
        </authorList>
    </citation>
    <scope>NUCLEOTIDE SEQUENCE [LARGE SCALE GENOMIC DNA]</scope>
    <source>
        <strain evidence="1">Chelidonia</strain>
        <tissue evidence="1">Blood</tissue>
    </source>
</reference>
<comment type="caution">
    <text evidence="1">The sequence shown here is derived from an EMBL/GenBank/DDBJ whole genome shotgun (WGS) entry which is preliminary data.</text>
</comment>
<dbReference type="AlphaFoldDB" id="A0A3M0KZ39"/>
<accession>A0A3M0KZ39</accession>
<dbReference type="EMBL" id="QRBI01000096">
    <property type="protein sequence ID" value="RMC18425.1"/>
    <property type="molecule type" value="Genomic_DNA"/>
</dbReference>
<evidence type="ECO:0000313" key="2">
    <source>
        <dbReference type="Proteomes" id="UP000269221"/>
    </source>
</evidence>
<keyword evidence="2" id="KW-1185">Reference proteome</keyword>